<dbReference type="AlphaFoldDB" id="A0AAW0DWF2"/>
<evidence type="ECO:0000256" key="1">
    <source>
        <dbReference type="SAM" id="MobiDB-lite"/>
    </source>
</evidence>
<feature type="compositionally biased region" description="Basic and acidic residues" evidence="1">
    <location>
        <begin position="10"/>
        <end position="19"/>
    </location>
</feature>
<sequence>MQSQPIKRRRNEDRRKWLDKATQGAERTSEYIYSGNEIVSSEYDTERDIKWDAYSKLYDVKANILEQINRTRKWRRGFSYCEEEEEAWKVPKKPNSKLLRVYGASETPDNEFTRQKIGNIDTDSLTRRMDQYALNRREREGKSIKKPLKCIHRRWAGRTAVDGTKGRRWWW</sequence>
<name>A0AAW0DWF2_9AGAR</name>
<dbReference type="Proteomes" id="UP001362999">
    <property type="component" value="Unassembled WGS sequence"/>
</dbReference>
<protein>
    <submittedName>
        <fullName evidence="2">Uncharacterized protein</fullName>
    </submittedName>
</protein>
<keyword evidence="3" id="KW-1185">Reference proteome</keyword>
<comment type="caution">
    <text evidence="2">The sequence shown here is derived from an EMBL/GenBank/DDBJ whole genome shotgun (WGS) entry which is preliminary data.</text>
</comment>
<organism evidence="2 3">
    <name type="scientific">Favolaschia claudopus</name>
    <dbReference type="NCBI Taxonomy" id="2862362"/>
    <lineage>
        <taxon>Eukaryota</taxon>
        <taxon>Fungi</taxon>
        <taxon>Dikarya</taxon>
        <taxon>Basidiomycota</taxon>
        <taxon>Agaricomycotina</taxon>
        <taxon>Agaricomycetes</taxon>
        <taxon>Agaricomycetidae</taxon>
        <taxon>Agaricales</taxon>
        <taxon>Marasmiineae</taxon>
        <taxon>Mycenaceae</taxon>
        <taxon>Favolaschia</taxon>
    </lineage>
</organism>
<feature type="region of interest" description="Disordered" evidence="1">
    <location>
        <begin position="1"/>
        <end position="23"/>
    </location>
</feature>
<proteinExistence type="predicted"/>
<dbReference type="EMBL" id="JAWWNJ010000005">
    <property type="protein sequence ID" value="KAK7055690.1"/>
    <property type="molecule type" value="Genomic_DNA"/>
</dbReference>
<gene>
    <name evidence="2" type="ORF">R3P38DRAFT_2760874</name>
</gene>
<reference evidence="2 3" key="1">
    <citation type="journal article" date="2024" name="J Genomics">
        <title>Draft genome sequencing and assembly of Favolaschia claudopus CIRM-BRFM 2984 isolated from oak limbs.</title>
        <authorList>
            <person name="Navarro D."/>
            <person name="Drula E."/>
            <person name="Chaduli D."/>
            <person name="Cazenave R."/>
            <person name="Ahrendt S."/>
            <person name="Wang J."/>
            <person name="Lipzen A."/>
            <person name="Daum C."/>
            <person name="Barry K."/>
            <person name="Grigoriev I.V."/>
            <person name="Favel A."/>
            <person name="Rosso M.N."/>
            <person name="Martin F."/>
        </authorList>
    </citation>
    <scope>NUCLEOTIDE SEQUENCE [LARGE SCALE GENOMIC DNA]</scope>
    <source>
        <strain evidence="2 3">CIRM-BRFM 2984</strain>
    </source>
</reference>
<accession>A0AAW0DWF2</accession>
<evidence type="ECO:0000313" key="2">
    <source>
        <dbReference type="EMBL" id="KAK7055690.1"/>
    </source>
</evidence>
<evidence type="ECO:0000313" key="3">
    <source>
        <dbReference type="Proteomes" id="UP001362999"/>
    </source>
</evidence>